<dbReference type="PROSITE" id="PS51166">
    <property type="entry name" value="CBM20"/>
    <property type="match status" value="1"/>
</dbReference>
<evidence type="ECO:0000259" key="12">
    <source>
        <dbReference type="PROSITE" id="PS51166"/>
    </source>
</evidence>
<feature type="domain" description="CBM20" evidence="12">
    <location>
        <begin position="561"/>
        <end position="662"/>
    </location>
</feature>
<dbReference type="Pfam" id="PF00686">
    <property type="entry name" value="CBM_20"/>
    <property type="match status" value="1"/>
</dbReference>
<dbReference type="AlphaFoldDB" id="A0A3R8L0H7"/>
<gene>
    <name evidence="13" type="ORF">EBB54_00530</name>
</gene>
<evidence type="ECO:0000313" key="14">
    <source>
        <dbReference type="Proteomes" id="UP000274920"/>
    </source>
</evidence>
<evidence type="ECO:0000256" key="1">
    <source>
        <dbReference type="ARBA" id="ARBA00000548"/>
    </source>
</evidence>
<organism evidence="13 14">
    <name type="scientific">Schaedlerella arabinosiphila</name>
    <dbReference type="NCBI Taxonomy" id="2044587"/>
    <lineage>
        <taxon>Bacteria</taxon>
        <taxon>Bacillati</taxon>
        <taxon>Bacillota</taxon>
        <taxon>Clostridia</taxon>
        <taxon>Lachnospirales</taxon>
        <taxon>Lachnospiraceae</taxon>
        <taxon>Schaedlerella</taxon>
    </lineage>
</organism>
<comment type="similarity">
    <text evidence="3">Belongs to the glycosyl hydrolase 13 family.</text>
</comment>
<evidence type="ECO:0000256" key="9">
    <source>
        <dbReference type="ARBA" id="ARBA00023277"/>
    </source>
</evidence>
<dbReference type="InterPro" id="IPR013777">
    <property type="entry name" value="A-amylase-like"/>
</dbReference>
<dbReference type="Gene3D" id="2.60.40.10">
    <property type="entry name" value="Immunoglobulins"/>
    <property type="match status" value="1"/>
</dbReference>
<proteinExistence type="inferred from homology"/>
<dbReference type="EMBL" id="RHJS01000001">
    <property type="protein sequence ID" value="RRK36981.1"/>
    <property type="molecule type" value="Genomic_DNA"/>
</dbReference>
<sequence length="662" mass="73725">MKWKNLFKRVGTTLLLAAISLSAIPPITSSAADSLRGESVYQIMVDRFYDGDPTNNAAGEAFRYAENSQDDFRYMHGGDWQGIIDKISYIKDMGYTAIWISPVSDPQLWGVPDANGTQWPTAYHGYNVYDPNRASRYFGSEDPEESKAKLKELVDVCHANGIKVILDIVPNHVGDYLQGTGNNAHYLSDASGLKAGTQLQPVAPFNNIQWYHNNGDINWDLEHPHTASSTQMLEDHDLGGLDDIDFDNPEAKRAVFDSIKEWFTYTGADAARVDAAKCMKPSDIHELQEYLGVATFGENFDMDVSFVKDWVGDNAETGMLDFPLFQAVVNDFAYGKNFNNTSEISVQSIFDQDELYGSHVNDMVTFIDNHDRNRFLTEAGGDTSKLHNALTFIFTARGIPVVFQGTEQNRGNANGQTINGIADTWNRWSMVTKDVDGNVIHDYFDTSTDTYQLIAELNQLRNQYEALADGTQREMWTSMHTYAFSRRVDSGENEGQELICAFHNAEGTESTTMSLRAESSILPGTTLVNVMNPNDKITVSSDRKITISLSGNNAKIYKVDENAEALIPVTFTVNNAITNFGQNVYIVGNCEELGNWNPDAAVGPAVCPNYPTWNLMTYLTPGKTIEFKAIKKDESGNVIWEDGSNHTYTVPETGEGQVTFDW</sequence>
<reference evidence="13" key="1">
    <citation type="submission" date="2018-10" db="EMBL/GenBank/DDBJ databases">
        <title>Schaedlerella arabinophila gen. nov. sp. nov., isolated from the mouse intestinal tract and comparative analysis with the genome of the closely related altered Schaedler flora strain ASF502.</title>
        <authorList>
            <person name="Miyake S."/>
            <person name="Soh M."/>
            <person name="Seedorf H."/>
        </authorList>
    </citation>
    <scope>NUCLEOTIDE SEQUENCE [LARGE SCALE GENOMIC DNA]</scope>
    <source>
        <strain evidence="13">DSM 106076</strain>
    </source>
</reference>
<dbReference type="EC" id="3.2.1.1" evidence="4"/>
<dbReference type="GO" id="GO:2001070">
    <property type="term" value="F:starch binding"/>
    <property type="evidence" value="ECO:0007669"/>
    <property type="project" value="InterPro"/>
</dbReference>
<dbReference type="Pfam" id="PF00128">
    <property type="entry name" value="Alpha-amylase"/>
    <property type="match status" value="1"/>
</dbReference>
<comment type="catalytic activity">
    <reaction evidence="1">
        <text>Endohydrolysis of (1-&gt;4)-alpha-D-glucosidic linkages in polysaccharides containing three or more (1-&gt;4)-alpha-linked D-glucose units.</text>
        <dbReference type="EC" id="3.2.1.1"/>
    </reaction>
</comment>
<evidence type="ECO:0000256" key="11">
    <source>
        <dbReference type="SAM" id="SignalP"/>
    </source>
</evidence>
<comment type="cofactor">
    <cofactor evidence="2">
        <name>Ca(2+)</name>
        <dbReference type="ChEBI" id="CHEBI:29108"/>
    </cofactor>
</comment>
<dbReference type="Gene3D" id="3.20.20.80">
    <property type="entry name" value="Glycosidases"/>
    <property type="match status" value="1"/>
</dbReference>
<dbReference type="InterPro" id="IPR013783">
    <property type="entry name" value="Ig-like_fold"/>
</dbReference>
<evidence type="ECO:0000256" key="8">
    <source>
        <dbReference type="ARBA" id="ARBA00022837"/>
    </source>
</evidence>
<dbReference type="InterPro" id="IPR006047">
    <property type="entry name" value="GH13_cat_dom"/>
</dbReference>
<dbReference type="GO" id="GO:0005975">
    <property type="term" value="P:carbohydrate metabolic process"/>
    <property type="evidence" value="ECO:0007669"/>
    <property type="project" value="InterPro"/>
</dbReference>
<dbReference type="Proteomes" id="UP000274920">
    <property type="component" value="Unassembled WGS sequence"/>
</dbReference>
<accession>A0A3R8L0H7</accession>
<protein>
    <recommendedName>
        <fullName evidence="4">alpha-amylase</fullName>
        <ecNumber evidence="4">3.2.1.1</ecNumber>
    </recommendedName>
</protein>
<dbReference type="PIRSF" id="PIRSF001024">
    <property type="entry name" value="Alph-amyl_fung"/>
    <property type="match status" value="1"/>
</dbReference>
<dbReference type="SUPFAM" id="SSF49452">
    <property type="entry name" value="Starch-binding domain-like"/>
    <property type="match status" value="1"/>
</dbReference>
<dbReference type="SUPFAM" id="SSF51445">
    <property type="entry name" value="(Trans)glycosidases"/>
    <property type="match status" value="1"/>
</dbReference>
<feature type="chain" id="PRO_5018697726" description="alpha-amylase" evidence="11">
    <location>
        <begin position="32"/>
        <end position="662"/>
    </location>
</feature>
<dbReference type="GO" id="GO:0004556">
    <property type="term" value="F:alpha-amylase activity"/>
    <property type="evidence" value="ECO:0007669"/>
    <property type="project" value="UniProtKB-EC"/>
</dbReference>
<dbReference type="InterPro" id="IPR002044">
    <property type="entry name" value="CBM20"/>
</dbReference>
<keyword evidence="14" id="KW-1185">Reference proteome</keyword>
<dbReference type="RefSeq" id="WP_125125920.1">
    <property type="nucleotide sequence ID" value="NZ_RHJS01000001.1"/>
</dbReference>
<evidence type="ECO:0000313" key="13">
    <source>
        <dbReference type="EMBL" id="RRK36981.1"/>
    </source>
</evidence>
<dbReference type="InterPro" id="IPR013780">
    <property type="entry name" value="Glyco_hydro_b"/>
</dbReference>
<dbReference type="GO" id="GO:0005509">
    <property type="term" value="F:calcium ion binding"/>
    <property type="evidence" value="ECO:0007669"/>
    <property type="project" value="InterPro"/>
</dbReference>
<name>A0A3R8L0H7_9FIRM</name>
<keyword evidence="9" id="KW-0119">Carbohydrate metabolism</keyword>
<keyword evidence="10 13" id="KW-0326">Glycosidase</keyword>
<evidence type="ECO:0000256" key="4">
    <source>
        <dbReference type="ARBA" id="ARBA00012595"/>
    </source>
</evidence>
<evidence type="ECO:0000256" key="3">
    <source>
        <dbReference type="ARBA" id="ARBA00008061"/>
    </source>
</evidence>
<comment type="caution">
    <text evidence="13">The sequence shown here is derived from an EMBL/GenBank/DDBJ whole genome shotgun (WGS) entry which is preliminary data.</text>
</comment>
<dbReference type="PANTHER" id="PTHR10357">
    <property type="entry name" value="ALPHA-AMYLASE FAMILY MEMBER"/>
    <property type="match status" value="1"/>
</dbReference>
<evidence type="ECO:0000256" key="5">
    <source>
        <dbReference type="ARBA" id="ARBA00022723"/>
    </source>
</evidence>
<dbReference type="Gene3D" id="2.60.40.1180">
    <property type="entry name" value="Golgi alpha-mannosidase II"/>
    <property type="match status" value="1"/>
</dbReference>
<evidence type="ECO:0000256" key="7">
    <source>
        <dbReference type="ARBA" id="ARBA00022801"/>
    </source>
</evidence>
<evidence type="ECO:0000256" key="2">
    <source>
        <dbReference type="ARBA" id="ARBA00001913"/>
    </source>
</evidence>
<dbReference type="SMART" id="SM00642">
    <property type="entry name" value="Aamy"/>
    <property type="match status" value="1"/>
</dbReference>
<dbReference type="SMART" id="SM01065">
    <property type="entry name" value="CBM_2"/>
    <property type="match status" value="1"/>
</dbReference>
<dbReference type="InterPro" id="IPR017853">
    <property type="entry name" value="GH"/>
</dbReference>
<evidence type="ECO:0000256" key="10">
    <source>
        <dbReference type="ARBA" id="ARBA00023295"/>
    </source>
</evidence>
<keyword evidence="6 11" id="KW-0732">Signal</keyword>
<keyword evidence="7" id="KW-0378">Hydrolase</keyword>
<keyword evidence="5" id="KW-0479">Metal-binding</keyword>
<dbReference type="PANTHER" id="PTHR10357:SF215">
    <property type="entry name" value="ALPHA-AMYLASE 1"/>
    <property type="match status" value="1"/>
</dbReference>
<keyword evidence="8" id="KW-0106">Calcium</keyword>
<feature type="signal peptide" evidence="11">
    <location>
        <begin position="1"/>
        <end position="31"/>
    </location>
</feature>
<evidence type="ECO:0000256" key="6">
    <source>
        <dbReference type="ARBA" id="ARBA00022729"/>
    </source>
</evidence>
<dbReference type="InterPro" id="IPR013784">
    <property type="entry name" value="Carb-bd-like_fold"/>
</dbReference>